<feature type="transmembrane region" description="Helical" evidence="1">
    <location>
        <begin position="21"/>
        <end position="40"/>
    </location>
</feature>
<dbReference type="AlphaFoldDB" id="A0A2P2PSK6"/>
<accession>A0A2P2PSK6</accession>
<evidence type="ECO:0000313" key="2">
    <source>
        <dbReference type="EMBL" id="MBX57685.1"/>
    </source>
</evidence>
<keyword evidence="1" id="KW-0472">Membrane</keyword>
<organism evidence="2">
    <name type="scientific">Rhizophora mucronata</name>
    <name type="common">Asiatic mangrove</name>
    <dbReference type="NCBI Taxonomy" id="61149"/>
    <lineage>
        <taxon>Eukaryota</taxon>
        <taxon>Viridiplantae</taxon>
        <taxon>Streptophyta</taxon>
        <taxon>Embryophyta</taxon>
        <taxon>Tracheophyta</taxon>
        <taxon>Spermatophyta</taxon>
        <taxon>Magnoliopsida</taxon>
        <taxon>eudicotyledons</taxon>
        <taxon>Gunneridae</taxon>
        <taxon>Pentapetalae</taxon>
        <taxon>rosids</taxon>
        <taxon>fabids</taxon>
        <taxon>Malpighiales</taxon>
        <taxon>Rhizophoraceae</taxon>
        <taxon>Rhizophora</taxon>
    </lineage>
</organism>
<keyword evidence="1" id="KW-0812">Transmembrane</keyword>
<proteinExistence type="predicted"/>
<reference evidence="2" key="1">
    <citation type="submission" date="2018-02" db="EMBL/GenBank/DDBJ databases">
        <title>Rhizophora mucronata_Transcriptome.</title>
        <authorList>
            <person name="Meera S.P."/>
            <person name="Sreeshan A."/>
            <person name="Augustine A."/>
        </authorList>
    </citation>
    <scope>NUCLEOTIDE SEQUENCE</scope>
    <source>
        <tissue evidence="2">Leaf</tissue>
    </source>
</reference>
<protein>
    <submittedName>
        <fullName evidence="2">Uncharacterized protein</fullName>
    </submittedName>
</protein>
<evidence type="ECO:0000256" key="1">
    <source>
        <dbReference type="SAM" id="Phobius"/>
    </source>
</evidence>
<keyword evidence="1" id="KW-1133">Transmembrane helix</keyword>
<sequence>MGKETGKQGCMAKVPSFYNTWFMCIIRFLYSPNYLVFLAFHPNNYSPQELLLHLE</sequence>
<name>A0A2P2PSK6_RHIMU</name>
<dbReference type="EMBL" id="GGEC01077201">
    <property type="protein sequence ID" value="MBX57685.1"/>
    <property type="molecule type" value="Transcribed_RNA"/>
</dbReference>